<reference evidence="17" key="1">
    <citation type="submission" date="2020-07" db="EMBL/GenBank/DDBJ databases">
        <title>Huge and variable diversity of episymbiotic CPR bacteria and DPANN archaea in groundwater ecosystems.</title>
        <authorList>
            <person name="He C.Y."/>
            <person name="Keren R."/>
            <person name="Whittaker M."/>
            <person name="Farag I.F."/>
            <person name="Doudna J."/>
            <person name="Cate J.H.D."/>
            <person name="Banfield J.F."/>
        </authorList>
    </citation>
    <scope>NUCLEOTIDE SEQUENCE</scope>
    <source>
        <strain evidence="17">NC_groundwater_1482_Ag_S-0.65um_47_24</strain>
    </source>
</reference>
<dbReference type="Pfam" id="PF02867">
    <property type="entry name" value="Ribonuc_red_lgC"/>
    <property type="match status" value="1"/>
</dbReference>
<comment type="cofactor">
    <cofactor evidence="1 13">
        <name>adenosylcob(III)alamin</name>
        <dbReference type="ChEBI" id="CHEBI:18408"/>
    </cofactor>
</comment>
<dbReference type="CDD" id="cd02888">
    <property type="entry name" value="RNR_II_dimer"/>
    <property type="match status" value="1"/>
</dbReference>
<dbReference type="AlphaFoldDB" id="A0A933GND4"/>
<evidence type="ECO:0000259" key="16">
    <source>
        <dbReference type="Pfam" id="PF12637"/>
    </source>
</evidence>
<feature type="domain" description="Ribonucleotide reductase large subunit N-terminal" evidence="14">
    <location>
        <begin position="7"/>
        <end position="87"/>
    </location>
</feature>
<dbReference type="InterPro" id="IPR013344">
    <property type="entry name" value="RNR_NrdJ/NrdZ"/>
</dbReference>
<evidence type="ECO:0000256" key="1">
    <source>
        <dbReference type="ARBA" id="ARBA00001922"/>
    </source>
</evidence>
<evidence type="ECO:0000259" key="15">
    <source>
        <dbReference type="Pfam" id="PF02867"/>
    </source>
</evidence>
<evidence type="ECO:0000313" key="17">
    <source>
        <dbReference type="EMBL" id="MBI4595715.1"/>
    </source>
</evidence>
<dbReference type="InterPro" id="IPR008926">
    <property type="entry name" value="RNR_R1-su_N"/>
</dbReference>
<dbReference type="InterPro" id="IPR000788">
    <property type="entry name" value="RNR_lg_C"/>
</dbReference>
<keyword evidence="4 13" id="KW-0237">DNA synthesis</keyword>
<dbReference type="EMBL" id="JACQWF010000226">
    <property type="protein sequence ID" value="MBI4595715.1"/>
    <property type="molecule type" value="Genomic_DNA"/>
</dbReference>
<feature type="domain" description="Ribonucleotide reductase large subunit C-terminal" evidence="15">
    <location>
        <begin position="91"/>
        <end position="557"/>
    </location>
</feature>
<evidence type="ECO:0000313" key="18">
    <source>
        <dbReference type="Proteomes" id="UP000772181"/>
    </source>
</evidence>
<gene>
    <name evidence="17" type="ORF">HY730_04965</name>
</gene>
<evidence type="ECO:0000256" key="12">
    <source>
        <dbReference type="ARBA" id="ARBA00047754"/>
    </source>
</evidence>
<proteinExistence type="inferred from homology"/>
<comment type="similarity">
    <text evidence="2 13">Belongs to the ribonucleoside diphosphate reductase class-2 family.</text>
</comment>
<evidence type="ECO:0000256" key="8">
    <source>
        <dbReference type="ARBA" id="ARBA00023116"/>
    </source>
</evidence>
<keyword evidence="6" id="KW-0067">ATP-binding</keyword>
<dbReference type="EC" id="1.17.4.1" evidence="13"/>
<dbReference type="GO" id="GO:0071897">
    <property type="term" value="P:DNA biosynthetic process"/>
    <property type="evidence" value="ECO:0007669"/>
    <property type="project" value="UniProtKB-KW"/>
</dbReference>
<keyword evidence="3 13" id="KW-0846">Cobalamin</keyword>
<dbReference type="PANTHER" id="PTHR43371">
    <property type="entry name" value="VITAMIN B12-DEPENDENT RIBONUCLEOTIDE REDUCTASE"/>
    <property type="match status" value="1"/>
</dbReference>
<comment type="function">
    <text evidence="11 13">Catalyzes the reduction of ribonucleotides to deoxyribonucleotides. May function to provide a pool of deoxyribonucleotide precursors for DNA repair during oxygen limitation and/or for immediate growth after restoration of oxygen.</text>
</comment>
<evidence type="ECO:0000256" key="11">
    <source>
        <dbReference type="ARBA" id="ARBA00025437"/>
    </source>
</evidence>
<evidence type="ECO:0000256" key="5">
    <source>
        <dbReference type="ARBA" id="ARBA00022741"/>
    </source>
</evidence>
<evidence type="ECO:0000256" key="6">
    <source>
        <dbReference type="ARBA" id="ARBA00022840"/>
    </source>
</evidence>
<dbReference type="PRINTS" id="PR01183">
    <property type="entry name" value="RIBORDTASEM1"/>
</dbReference>
<keyword evidence="9" id="KW-1015">Disulfide bond</keyword>
<accession>A0A933GND4</accession>
<comment type="catalytic activity">
    <reaction evidence="12 13">
        <text>a 2'-deoxyribonucleoside 5'-diphosphate + [thioredoxin]-disulfide + H2O = a ribonucleoside 5'-diphosphate + [thioredoxin]-dithiol</text>
        <dbReference type="Rhea" id="RHEA:23252"/>
        <dbReference type="Rhea" id="RHEA-COMP:10698"/>
        <dbReference type="Rhea" id="RHEA-COMP:10700"/>
        <dbReference type="ChEBI" id="CHEBI:15377"/>
        <dbReference type="ChEBI" id="CHEBI:29950"/>
        <dbReference type="ChEBI" id="CHEBI:50058"/>
        <dbReference type="ChEBI" id="CHEBI:57930"/>
        <dbReference type="ChEBI" id="CHEBI:73316"/>
        <dbReference type="EC" id="1.17.4.1"/>
    </reaction>
</comment>
<evidence type="ECO:0000256" key="4">
    <source>
        <dbReference type="ARBA" id="ARBA00022634"/>
    </source>
</evidence>
<evidence type="ECO:0000256" key="7">
    <source>
        <dbReference type="ARBA" id="ARBA00023002"/>
    </source>
</evidence>
<dbReference type="NCBIfam" id="TIGR02504">
    <property type="entry name" value="NrdJ_Z"/>
    <property type="match status" value="1"/>
</dbReference>
<evidence type="ECO:0000256" key="2">
    <source>
        <dbReference type="ARBA" id="ARBA00007405"/>
    </source>
</evidence>
<dbReference type="Pfam" id="PF00317">
    <property type="entry name" value="Ribonuc_red_lgN"/>
    <property type="match status" value="1"/>
</dbReference>
<dbReference type="PANTHER" id="PTHR43371:SF1">
    <property type="entry name" value="RIBONUCLEOSIDE-DIPHOSPHATE REDUCTASE"/>
    <property type="match status" value="1"/>
</dbReference>
<protein>
    <recommendedName>
        <fullName evidence="13">Vitamin B12-dependent ribonucleotide reductase</fullName>
        <ecNumber evidence="13">1.17.4.1</ecNumber>
    </recommendedName>
</protein>
<dbReference type="FunFam" id="3.20.70.20:FF:000018">
    <property type="entry name" value="Vitamin B12-dependent ribonucleotide reductase"/>
    <property type="match status" value="1"/>
</dbReference>
<comment type="caution">
    <text evidence="17">The sequence shown here is derived from an EMBL/GenBank/DDBJ whole genome shotgun (WGS) entry which is preliminary data.</text>
</comment>
<dbReference type="SUPFAM" id="SSF48168">
    <property type="entry name" value="R1 subunit of ribonucleotide reductase, N-terminal domain"/>
    <property type="match status" value="1"/>
</dbReference>
<organism evidence="17 18">
    <name type="scientific">Tectimicrobiota bacterium</name>
    <dbReference type="NCBI Taxonomy" id="2528274"/>
    <lineage>
        <taxon>Bacteria</taxon>
        <taxon>Pseudomonadati</taxon>
        <taxon>Nitrospinota/Tectimicrobiota group</taxon>
        <taxon>Candidatus Tectimicrobiota</taxon>
    </lineage>
</organism>
<dbReference type="GO" id="GO:0004748">
    <property type="term" value="F:ribonucleoside-diphosphate reductase activity, thioredoxin disulfide as acceptor"/>
    <property type="evidence" value="ECO:0007669"/>
    <property type="project" value="UniProtKB-EC"/>
</dbReference>
<evidence type="ECO:0000256" key="3">
    <source>
        <dbReference type="ARBA" id="ARBA00022628"/>
    </source>
</evidence>
<feature type="domain" description="TSCPD" evidence="16">
    <location>
        <begin position="586"/>
        <end position="686"/>
    </location>
</feature>
<dbReference type="Pfam" id="PF12637">
    <property type="entry name" value="TSCPD"/>
    <property type="match status" value="1"/>
</dbReference>
<dbReference type="InterPro" id="IPR024434">
    <property type="entry name" value="TSCPD_dom"/>
</dbReference>
<dbReference type="GO" id="GO:0005524">
    <property type="term" value="F:ATP binding"/>
    <property type="evidence" value="ECO:0007669"/>
    <property type="project" value="UniProtKB-KW"/>
</dbReference>
<dbReference type="GO" id="GO:0031419">
    <property type="term" value="F:cobalamin binding"/>
    <property type="evidence" value="ECO:0007669"/>
    <property type="project" value="UniProtKB-KW"/>
</dbReference>
<dbReference type="Gene3D" id="3.20.70.20">
    <property type="match status" value="1"/>
</dbReference>
<evidence type="ECO:0000256" key="9">
    <source>
        <dbReference type="ARBA" id="ARBA00023157"/>
    </source>
</evidence>
<dbReference type="NCBIfam" id="NF006417">
    <property type="entry name" value="PRK08665.1"/>
    <property type="match status" value="1"/>
</dbReference>
<dbReference type="GO" id="GO:0009263">
    <property type="term" value="P:deoxyribonucleotide biosynthetic process"/>
    <property type="evidence" value="ECO:0007669"/>
    <property type="project" value="UniProtKB-KW"/>
</dbReference>
<dbReference type="SUPFAM" id="SSF51998">
    <property type="entry name" value="PFL-like glycyl radical enzymes"/>
    <property type="match status" value="1"/>
</dbReference>
<evidence type="ECO:0000259" key="14">
    <source>
        <dbReference type="Pfam" id="PF00317"/>
    </source>
</evidence>
<dbReference type="InterPro" id="IPR013509">
    <property type="entry name" value="RNR_lsu_N"/>
</dbReference>
<sequence length="743" mass="82294">MSKVELNLTANAIKVLERRYLRKNTKGQLLETPEEMFRRVAKNIASAELILNPEAQVEVWEEKFYNMMADLDFLPNSPTLMNAGSELQQLSACFVLPVEDSMESIFEAIKQTAIIHKSGGGTGFSFSRIRPKNDVVQSTKGVSSGPLSFMSVFDAATEAIKQGGTRRGANMGILRIDHPDILDFINAKKGSGKFSNFNLSVALTDSFMQAFEEDKEFPLVNPRTKNVVNYLNAREVFDQIVQIAWETGDPGVIFLDKLNRDNPTPQLGEIESTNPCGEQPLLPFESCNLGSINLAKIIKNKQIDWDKLQNIVTTGVRFLDNVIEVNKYPLPVIEEMTKGNRKIGLGVMGFADLLMQLGLPYDSEKALEVAEEIMDFIQRESKRASGELAKERGTFPNIKGSIYDKPGGNKLRNATTTTIAPTGTISIIANCSSGIEPVFAITYVRKVMDNDELLEVNPYFERVMRERGLYDEKLMKVIYQQGSLKNIGEIPPDIREIFVTSHDISPKWHVLMQAAFQKHTDNAVSKTINFPNEAIAEDIRNAFLLAYEEGCKGITIYRDGSKENQVLNKGETLKKGKREKIIPRPRPTKTLGFTEMAKIGCGKLYVTVNADEEGACEVFTSTGRTGGCPSQSEATGRLISLALRSGVDVEAITRQLKGIRCLSTIRRDNGIKVLSCPDAIGRTLEAFSKQLSENGGLPVWQKDETTFEVTHLTSSLLCPDCQGTIELEGGCVVCRNCGYSKCG</sequence>
<keyword evidence="5 13" id="KW-0547">Nucleotide-binding</keyword>
<evidence type="ECO:0000256" key="10">
    <source>
        <dbReference type="ARBA" id="ARBA00023285"/>
    </source>
</evidence>
<evidence type="ECO:0000256" key="13">
    <source>
        <dbReference type="RuleBase" id="RU364064"/>
    </source>
</evidence>
<keyword evidence="8" id="KW-0215">Deoxyribonucleotide synthesis</keyword>
<keyword evidence="7 13" id="KW-0560">Oxidoreductase</keyword>
<keyword evidence="10 13" id="KW-0170">Cobalt</keyword>
<name>A0A933GND4_UNCTE</name>
<dbReference type="Proteomes" id="UP000772181">
    <property type="component" value="Unassembled WGS sequence"/>
</dbReference>
<dbReference type="InterPro" id="IPR050862">
    <property type="entry name" value="RdRp_reductase_class-2"/>
</dbReference>